<evidence type="ECO:0000313" key="1">
    <source>
        <dbReference type="EMBL" id="RGM90303.1"/>
    </source>
</evidence>
<dbReference type="EMBL" id="QSTW01000013">
    <property type="protein sequence ID" value="RGM90303.1"/>
    <property type="molecule type" value="Genomic_DNA"/>
</dbReference>
<protein>
    <submittedName>
        <fullName evidence="1">Uncharacterized protein</fullName>
    </submittedName>
</protein>
<proteinExistence type="predicted"/>
<evidence type="ECO:0000313" key="2">
    <source>
        <dbReference type="Proteomes" id="UP000260814"/>
    </source>
</evidence>
<dbReference type="RefSeq" id="WP_117702097.1">
    <property type="nucleotide sequence ID" value="NZ_DAWAMB010000008.1"/>
</dbReference>
<name>A0A3E4Z713_9BACT</name>
<dbReference type="AlphaFoldDB" id="A0A3E4Z713"/>
<comment type="caution">
    <text evidence="1">The sequence shown here is derived from an EMBL/GenBank/DDBJ whole genome shotgun (WGS) entry which is preliminary data.</text>
</comment>
<accession>A0A3E4Z713</accession>
<sequence>MNEKQNIIAEKILLVLKESNGHIRESDLLDKLESVDNSFNQLESTFVISRMIEDYKLIYRSKSWICLSSNGEVAINLGISKYIRKIHSNQRLDIKMKRLEVISKILSIIKDSHTILTIAVTAVCTSLIYTLSPNLKELLKLFLQWCKSIFFSS</sequence>
<organism evidence="1 2">
    <name type="scientific">Phocaeicola plebeius</name>
    <dbReference type="NCBI Taxonomy" id="310297"/>
    <lineage>
        <taxon>Bacteria</taxon>
        <taxon>Pseudomonadati</taxon>
        <taxon>Bacteroidota</taxon>
        <taxon>Bacteroidia</taxon>
        <taxon>Bacteroidales</taxon>
        <taxon>Bacteroidaceae</taxon>
        <taxon>Phocaeicola</taxon>
    </lineage>
</organism>
<gene>
    <name evidence="1" type="ORF">DXB87_10405</name>
</gene>
<reference evidence="1 2" key="1">
    <citation type="submission" date="2018-08" db="EMBL/GenBank/DDBJ databases">
        <title>A genome reference for cultivated species of the human gut microbiota.</title>
        <authorList>
            <person name="Zou Y."/>
            <person name="Xue W."/>
            <person name="Luo G."/>
        </authorList>
    </citation>
    <scope>NUCLEOTIDE SEQUENCE [LARGE SCALE GENOMIC DNA]</scope>
    <source>
        <strain evidence="1 2">OM06-2</strain>
    </source>
</reference>
<dbReference type="Proteomes" id="UP000260814">
    <property type="component" value="Unassembled WGS sequence"/>
</dbReference>